<dbReference type="InterPro" id="IPR003660">
    <property type="entry name" value="HAMP_dom"/>
</dbReference>
<proteinExistence type="predicted"/>
<comment type="caution">
    <text evidence="9">The sequence shown here is derived from an EMBL/GenBank/DDBJ whole genome shotgun (WGS) entry which is preliminary data.</text>
</comment>
<organism evidence="9 10">
    <name type="scientific">Paenibacillus silvae</name>
    <dbReference type="NCBI Taxonomy" id="1325358"/>
    <lineage>
        <taxon>Bacteria</taxon>
        <taxon>Bacillati</taxon>
        <taxon>Bacillota</taxon>
        <taxon>Bacilli</taxon>
        <taxon>Bacillales</taxon>
        <taxon>Paenibacillaceae</taxon>
        <taxon>Paenibacillus</taxon>
    </lineage>
</organism>
<keyword evidence="6 7" id="KW-0472">Membrane</keyword>
<dbReference type="GO" id="GO:0000155">
    <property type="term" value="F:phosphorelay sensor kinase activity"/>
    <property type="evidence" value="ECO:0007669"/>
    <property type="project" value="InterPro"/>
</dbReference>
<evidence type="ECO:0000256" key="6">
    <source>
        <dbReference type="ARBA" id="ARBA00023136"/>
    </source>
</evidence>
<dbReference type="EMBL" id="QKWW01000085">
    <property type="protein sequence ID" value="PZT52851.1"/>
    <property type="molecule type" value="Genomic_DNA"/>
</dbReference>
<feature type="transmembrane region" description="Helical" evidence="7">
    <location>
        <begin position="294"/>
        <end position="319"/>
    </location>
</feature>
<evidence type="ECO:0000256" key="7">
    <source>
        <dbReference type="SAM" id="Phobius"/>
    </source>
</evidence>
<dbReference type="PANTHER" id="PTHR34220">
    <property type="entry name" value="SENSOR HISTIDINE KINASE YPDA"/>
    <property type="match status" value="1"/>
</dbReference>
<keyword evidence="7" id="KW-1133">Transmembrane helix</keyword>
<sequence>MRFARIRSQIIFYYLALLVISMLTSGIMYQRMNESFTEEKVGEVSLQTLNAINSGIESLLDSTNNYSQMILSNNTVQEVLGSKSDDRDNGFLTHKLEVALSDLMLAEPSISSIYLFDNNGRKFAIDLQSSKPLRTDRMEFTEWYSKVVALDGKAIWRKNAGGIFNITKEIQQEPQFISLIRIVNDMNTSKKIGVLILNITIADLKKSYERSLNANKPDLMIETGHETLLGFSRPELRAYPSSTSIGVSPGQSKIEHINNQSYLISSLVSTDRGWKFTSAQPLGEWESPYKQFNLVFILIMLFNFICIFMGSIWISRLITTPILHMLRSMKRVEQGEFKPVHYVAKTDELNQFRDRYNNMISTIEQALIREKEEQKTIRKLELGILQQQIKPHFLYNTLEAAGYLALSGDHQESYHVISELASFYRRTLSKGNDVVTLDEEIKIIQHYLNIQNIRYPDIFTSNIYVTQEARNVRIPKLTLQPLVENALYHGIRPMGQCGKILIFAQIQGDQMKLIVEDDGIGMEENLTREMESEPFVLRESSFGLRGTLMRLKLYYGPEMKCHMTSAPGEGTRIELNLPLMEGENHGTETDQSDYSG</sequence>
<dbReference type="Pfam" id="PF06580">
    <property type="entry name" value="His_kinase"/>
    <property type="match status" value="1"/>
</dbReference>
<name>A0A2W6NAR3_9BACL</name>
<evidence type="ECO:0000313" key="9">
    <source>
        <dbReference type="EMBL" id="PZT52851.1"/>
    </source>
</evidence>
<dbReference type="GO" id="GO:0005886">
    <property type="term" value="C:plasma membrane"/>
    <property type="evidence" value="ECO:0007669"/>
    <property type="project" value="UniProtKB-SubCell"/>
</dbReference>
<dbReference type="Gene3D" id="6.10.340.10">
    <property type="match status" value="1"/>
</dbReference>
<dbReference type="AlphaFoldDB" id="A0A2W6NAR3"/>
<comment type="subcellular location">
    <subcellularLocation>
        <location evidence="1">Cell membrane</location>
        <topology evidence="1">Multi-pass membrane protein</topology>
    </subcellularLocation>
</comment>
<feature type="transmembrane region" description="Helical" evidence="7">
    <location>
        <begin position="12"/>
        <end position="29"/>
    </location>
</feature>
<evidence type="ECO:0000259" key="8">
    <source>
        <dbReference type="PROSITE" id="PS50885"/>
    </source>
</evidence>
<keyword evidence="3" id="KW-0597">Phosphoprotein</keyword>
<dbReference type="InterPro" id="IPR050640">
    <property type="entry name" value="Bact_2-comp_sensor_kinase"/>
</dbReference>
<evidence type="ECO:0000256" key="1">
    <source>
        <dbReference type="ARBA" id="ARBA00004651"/>
    </source>
</evidence>
<protein>
    <recommendedName>
        <fullName evidence="8">HAMP domain-containing protein</fullName>
    </recommendedName>
</protein>
<dbReference type="InterPro" id="IPR036890">
    <property type="entry name" value="HATPase_C_sf"/>
</dbReference>
<dbReference type="Proteomes" id="UP000249204">
    <property type="component" value="Unassembled WGS sequence"/>
</dbReference>
<dbReference type="SUPFAM" id="SSF55874">
    <property type="entry name" value="ATPase domain of HSP90 chaperone/DNA topoisomerase II/histidine kinase"/>
    <property type="match status" value="1"/>
</dbReference>
<evidence type="ECO:0000256" key="2">
    <source>
        <dbReference type="ARBA" id="ARBA00022475"/>
    </source>
</evidence>
<evidence type="ECO:0000313" key="10">
    <source>
        <dbReference type="Proteomes" id="UP000249204"/>
    </source>
</evidence>
<dbReference type="SUPFAM" id="SSF158472">
    <property type="entry name" value="HAMP domain-like"/>
    <property type="match status" value="1"/>
</dbReference>
<dbReference type="PROSITE" id="PS50885">
    <property type="entry name" value="HAMP"/>
    <property type="match status" value="1"/>
</dbReference>
<dbReference type="InterPro" id="IPR010559">
    <property type="entry name" value="Sig_transdc_His_kin_internal"/>
</dbReference>
<keyword evidence="2" id="KW-1003">Cell membrane</keyword>
<evidence type="ECO:0000256" key="3">
    <source>
        <dbReference type="ARBA" id="ARBA00022553"/>
    </source>
</evidence>
<dbReference type="InterPro" id="IPR003594">
    <property type="entry name" value="HATPase_dom"/>
</dbReference>
<dbReference type="RefSeq" id="WP_111272889.1">
    <property type="nucleotide sequence ID" value="NZ_QKWW01000085.1"/>
</dbReference>
<keyword evidence="5" id="KW-0418">Kinase</keyword>
<keyword evidence="7" id="KW-0812">Transmembrane</keyword>
<evidence type="ECO:0000256" key="5">
    <source>
        <dbReference type="ARBA" id="ARBA00022777"/>
    </source>
</evidence>
<dbReference type="PANTHER" id="PTHR34220:SF7">
    <property type="entry name" value="SENSOR HISTIDINE KINASE YPDA"/>
    <property type="match status" value="1"/>
</dbReference>
<reference evidence="9 10" key="1">
    <citation type="submission" date="2018-06" db="EMBL/GenBank/DDBJ databases">
        <title>Isolation of heavy metals resistant Paenibacillus silvae NC2 from Gold-Copper mine in ZiJin, China.</title>
        <authorList>
            <person name="Xu J."/>
            <person name="Mazhar H.S."/>
            <person name="Rensing C."/>
        </authorList>
    </citation>
    <scope>NUCLEOTIDE SEQUENCE [LARGE SCALE GENOMIC DNA]</scope>
    <source>
        <strain evidence="9 10">NC2</strain>
    </source>
</reference>
<gene>
    <name evidence="9" type="ORF">DN757_24995</name>
</gene>
<accession>A0A2W6NAR3</accession>
<dbReference type="Pfam" id="PF02518">
    <property type="entry name" value="HATPase_c"/>
    <property type="match status" value="1"/>
</dbReference>
<dbReference type="Gene3D" id="3.30.565.10">
    <property type="entry name" value="Histidine kinase-like ATPase, C-terminal domain"/>
    <property type="match status" value="1"/>
</dbReference>
<evidence type="ECO:0000256" key="4">
    <source>
        <dbReference type="ARBA" id="ARBA00022679"/>
    </source>
</evidence>
<keyword evidence="4" id="KW-0808">Transferase</keyword>
<feature type="domain" description="HAMP" evidence="8">
    <location>
        <begin position="316"/>
        <end position="368"/>
    </location>
</feature>